<keyword evidence="5 11" id="KW-0493">Microtubule</keyword>
<name>A0A6M2EAQ2_9ROSI</name>
<dbReference type="SUPFAM" id="SSF140612">
    <property type="entry name" value="EB1 dimerisation domain-like"/>
    <property type="match status" value="1"/>
</dbReference>
<proteinExistence type="inferred from homology"/>
<dbReference type="GO" id="GO:0010005">
    <property type="term" value="C:cortical microtubule, transverse to long axis"/>
    <property type="evidence" value="ECO:0007669"/>
    <property type="project" value="UniProtKB-ARBA"/>
</dbReference>
<dbReference type="GO" id="GO:0009524">
    <property type="term" value="C:phragmoplast"/>
    <property type="evidence" value="ECO:0007669"/>
    <property type="project" value="UniProtKB-SubCell"/>
</dbReference>
<feature type="compositionally biased region" description="Basic and acidic residues" evidence="12">
    <location>
        <begin position="129"/>
        <end position="141"/>
    </location>
</feature>
<dbReference type="GO" id="GO:0008017">
    <property type="term" value="F:microtubule binding"/>
    <property type="evidence" value="ECO:0007669"/>
    <property type="project" value="InterPro"/>
</dbReference>
<evidence type="ECO:0000256" key="3">
    <source>
        <dbReference type="ARBA" id="ARBA00022490"/>
    </source>
</evidence>
<dbReference type="InterPro" id="IPR027328">
    <property type="entry name" value="MAPRE"/>
</dbReference>
<dbReference type="FunFam" id="1.20.5.1430:FF:000004">
    <property type="entry name" value="Microtubule-associated protein RP/EB family member 1B"/>
    <property type="match status" value="1"/>
</dbReference>
<dbReference type="InterPro" id="IPR001715">
    <property type="entry name" value="CH_dom"/>
</dbReference>
<evidence type="ECO:0000256" key="5">
    <source>
        <dbReference type="ARBA" id="ARBA00022701"/>
    </source>
</evidence>
<keyword evidence="7" id="KW-0206">Cytoskeleton</keyword>
<feature type="compositionally biased region" description="Polar residues" evidence="12">
    <location>
        <begin position="142"/>
        <end position="162"/>
    </location>
</feature>
<dbReference type="GO" id="GO:0051301">
    <property type="term" value="P:cell division"/>
    <property type="evidence" value="ECO:0007669"/>
    <property type="project" value="UniProtKB-KW"/>
</dbReference>
<dbReference type="SUPFAM" id="SSF47576">
    <property type="entry name" value="Calponin-homology domain, CH-domain"/>
    <property type="match status" value="1"/>
</dbReference>
<sequence length="284" mass="32139">MASNIGMMDSAYFVGRNEILTWINNRLQLNLSRIEEAASGAVQCQMMDMTYPGVVPMHKVNFDAKTEYDMIQNYKILQDIFNKLKIEKHLEVNRLVKGRPLDNLEFLQWLKRYCDSVNGGIMNENYNPLERRSKGGRDRNSRGSQKTTKSQQASNMHNSASGYTVDLNKMSGKYAPRDIGQKQGRGSAVVGEANSSEEIQALSKEIADMKLSVDLLEKERDFYFAKLRDIEILCQTPELEDLPVVVAIKKILYAADTKESALEEAQEYLSEAICTGETEVESEV</sequence>
<dbReference type="Gene3D" id="1.10.418.10">
    <property type="entry name" value="Calponin-like domain"/>
    <property type="match status" value="1"/>
</dbReference>
<evidence type="ECO:0000256" key="6">
    <source>
        <dbReference type="ARBA" id="ARBA00022776"/>
    </source>
</evidence>
<dbReference type="Gene3D" id="1.20.5.1430">
    <property type="match status" value="1"/>
</dbReference>
<evidence type="ECO:0000259" key="14">
    <source>
        <dbReference type="PROSITE" id="PS51230"/>
    </source>
</evidence>
<dbReference type="PROSITE" id="PS50021">
    <property type="entry name" value="CH"/>
    <property type="match status" value="1"/>
</dbReference>
<protein>
    <recommendedName>
        <fullName evidence="10">Protein ATEB1 homolog 2</fullName>
    </recommendedName>
</protein>
<feature type="region of interest" description="Disordered" evidence="12">
    <location>
        <begin position="124"/>
        <end position="162"/>
    </location>
</feature>
<evidence type="ECO:0000256" key="1">
    <source>
        <dbReference type="ARBA" id="ARBA00004647"/>
    </source>
</evidence>
<evidence type="ECO:0000256" key="12">
    <source>
        <dbReference type="SAM" id="MobiDB-lite"/>
    </source>
</evidence>
<evidence type="ECO:0000256" key="8">
    <source>
        <dbReference type="ARBA" id="ARBA00023306"/>
    </source>
</evidence>
<comment type="similarity">
    <text evidence="2">Belongs to the MAPRE family.</text>
</comment>
<keyword evidence="4" id="KW-0132">Cell division</keyword>
<keyword evidence="8" id="KW-0131">Cell cycle</keyword>
<dbReference type="InterPro" id="IPR036872">
    <property type="entry name" value="CH_dom_sf"/>
</dbReference>
<dbReference type="GO" id="GO:0001578">
    <property type="term" value="P:microtubule bundle formation"/>
    <property type="evidence" value="ECO:0007669"/>
    <property type="project" value="UniProtKB-ARBA"/>
</dbReference>
<dbReference type="GO" id="GO:0005815">
    <property type="term" value="C:microtubule organizing center"/>
    <property type="evidence" value="ECO:0007669"/>
    <property type="project" value="UniProtKB-ARBA"/>
</dbReference>
<evidence type="ECO:0000256" key="4">
    <source>
        <dbReference type="ARBA" id="ARBA00022618"/>
    </source>
</evidence>
<keyword evidence="6" id="KW-0498">Mitosis</keyword>
<organism evidence="15">
    <name type="scientific">Populus davidiana</name>
    <dbReference type="NCBI Taxonomy" id="266767"/>
    <lineage>
        <taxon>Eukaryota</taxon>
        <taxon>Viridiplantae</taxon>
        <taxon>Streptophyta</taxon>
        <taxon>Embryophyta</taxon>
        <taxon>Tracheophyta</taxon>
        <taxon>Spermatophyta</taxon>
        <taxon>Magnoliopsida</taxon>
        <taxon>eudicotyledons</taxon>
        <taxon>Gunneridae</taxon>
        <taxon>Pentapetalae</taxon>
        <taxon>rosids</taxon>
        <taxon>fabids</taxon>
        <taxon>Malpighiales</taxon>
        <taxon>Salicaceae</taxon>
        <taxon>Saliceae</taxon>
        <taxon>Populus</taxon>
    </lineage>
</organism>
<dbReference type="AlphaFoldDB" id="A0A6M2EAQ2"/>
<evidence type="ECO:0000259" key="13">
    <source>
        <dbReference type="PROSITE" id="PS50021"/>
    </source>
</evidence>
<reference evidence="15" key="1">
    <citation type="submission" date="2020-03" db="EMBL/GenBank/DDBJ databases">
        <authorList>
            <person name="Zhang R."/>
        </authorList>
    </citation>
    <scope>NUCLEOTIDE SEQUENCE</scope>
</reference>
<feature type="domain" description="Calponin-homology (CH)" evidence="13">
    <location>
        <begin position="13"/>
        <end position="115"/>
    </location>
</feature>
<dbReference type="InterPro" id="IPR004953">
    <property type="entry name" value="EB1_C"/>
</dbReference>
<dbReference type="Pfam" id="PF00307">
    <property type="entry name" value="CH"/>
    <property type="match status" value="1"/>
</dbReference>
<dbReference type="GO" id="GO:0009652">
    <property type="term" value="P:thigmotropism"/>
    <property type="evidence" value="ECO:0007669"/>
    <property type="project" value="UniProtKB-ARBA"/>
</dbReference>
<evidence type="ECO:0000256" key="2">
    <source>
        <dbReference type="ARBA" id="ARBA00010729"/>
    </source>
</evidence>
<dbReference type="Pfam" id="PF03271">
    <property type="entry name" value="EB1"/>
    <property type="match status" value="1"/>
</dbReference>
<dbReference type="EMBL" id="GILB01000112">
    <property type="protein sequence ID" value="NUU80445.1"/>
    <property type="molecule type" value="Transcribed_RNA"/>
</dbReference>
<evidence type="ECO:0000256" key="10">
    <source>
        <dbReference type="ARBA" id="ARBA00083920"/>
    </source>
</evidence>
<evidence type="ECO:0000256" key="7">
    <source>
        <dbReference type="ARBA" id="ARBA00023212"/>
    </source>
</evidence>
<evidence type="ECO:0000256" key="11">
    <source>
        <dbReference type="PROSITE-ProRule" id="PRU00576"/>
    </source>
</evidence>
<feature type="domain" description="EB1 C-terminal" evidence="14">
    <location>
        <begin position="191"/>
        <end position="261"/>
    </location>
</feature>
<feature type="region of interest" description="Disordered" evidence="12">
    <location>
        <begin position="174"/>
        <end position="194"/>
    </location>
</feature>
<comment type="subcellular location">
    <subcellularLocation>
        <location evidence="9">Cytoplasm</location>
        <location evidence="9">Cytoskeleton</location>
        <location evidence="9">Phragmoplast</location>
    </subcellularLocation>
    <subcellularLocation>
        <location evidence="1">Cytoplasm</location>
        <location evidence="1">Cytoskeleton</location>
        <location evidence="1">Spindle pole</location>
    </subcellularLocation>
</comment>
<evidence type="ECO:0000313" key="15">
    <source>
        <dbReference type="EMBL" id="NUU80445.1"/>
    </source>
</evidence>
<accession>A0A6M2EAQ2</accession>
<dbReference type="PROSITE" id="PS51230">
    <property type="entry name" value="EB1_C"/>
    <property type="match status" value="1"/>
</dbReference>
<keyword evidence="3" id="KW-0963">Cytoplasm</keyword>
<dbReference type="PANTHER" id="PTHR10623">
    <property type="entry name" value="MICROTUBULE-ASSOCIATED PROTEIN RP/EB FAMILY MEMBER"/>
    <property type="match status" value="1"/>
</dbReference>
<evidence type="ECO:0000256" key="9">
    <source>
        <dbReference type="ARBA" id="ARBA00060413"/>
    </source>
</evidence>
<dbReference type="InterPro" id="IPR036133">
    <property type="entry name" value="EB1_C_sf"/>
</dbReference>
<dbReference type="GO" id="GO:0000922">
    <property type="term" value="C:spindle pole"/>
    <property type="evidence" value="ECO:0007669"/>
    <property type="project" value="UniProtKB-SubCell"/>
</dbReference>
<dbReference type="FunFam" id="1.10.418.10:FF:000028">
    <property type="entry name" value="RP/EB family microtubule-associated protein"/>
    <property type="match status" value="1"/>
</dbReference>